<gene>
    <name evidence="1" type="ORF">AAT19DRAFT_11930</name>
</gene>
<name>A0A2T0AEU4_RHOTO</name>
<proteinExistence type="predicted"/>
<sequence length="148" mass="16567">EFEKALAQVKVNPDLKPEQRESLYALLRRYPMVLAHGSNQLGNLTDDPGCSIPVDLDNLPPRIKQNAYPASPRAREAMKSCIGEFLDLGIIRESKSQFAAPALIVFRGEKARLVVNYKVLNSVTTPDAYPMPRIDQSLYSLKDSLFFS</sequence>
<dbReference type="InterPro" id="IPR053134">
    <property type="entry name" value="RNA-dir_DNA_polymerase"/>
</dbReference>
<comment type="caution">
    <text evidence="1">The sequence shown here is derived from an EMBL/GenBank/DDBJ whole genome shotgun (WGS) entry which is preliminary data.</text>
</comment>
<feature type="non-terminal residue" evidence="1">
    <location>
        <position position="1"/>
    </location>
</feature>
<dbReference type="InterPro" id="IPR043502">
    <property type="entry name" value="DNA/RNA_pol_sf"/>
</dbReference>
<accession>A0A2T0AEU4</accession>
<reference evidence="1 2" key="1">
    <citation type="journal article" date="2018" name="Elife">
        <title>Functional genomics of lipid metabolism in the oleaginous yeast Rhodosporidium toruloides.</title>
        <authorList>
            <person name="Coradetti S.T."/>
            <person name="Pinel D."/>
            <person name="Geiselman G."/>
            <person name="Ito M."/>
            <person name="Mondo S."/>
            <person name="Reilly M.C."/>
            <person name="Cheng Y.F."/>
            <person name="Bauer S."/>
            <person name="Grigoriev I."/>
            <person name="Gladden J.M."/>
            <person name="Simmons B.A."/>
            <person name="Brem R."/>
            <person name="Arkin A.P."/>
            <person name="Skerker J.M."/>
        </authorList>
    </citation>
    <scope>NUCLEOTIDE SEQUENCE [LARGE SCALE GENOMIC DNA]</scope>
    <source>
        <strain evidence="1 2">NBRC 0880</strain>
    </source>
</reference>
<dbReference type="SUPFAM" id="SSF56672">
    <property type="entry name" value="DNA/RNA polymerases"/>
    <property type="match status" value="1"/>
</dbReference>
<dbReference type="OrthoDB" id="2595244at2759"/>
<dbReference type="PANTHER" id="PTHR24559">
    <property type="entry name" value="TRANSPOSON TY3-I GAG-POL POLYPROTEIN"/>
    <property type="match status" value="1"/>
</dbReference>
<dbReference type="Gene3D" id="3.10.10.10">
    <property type="entry name" value="HIV Type 1 Reverse Transcriptase, subunit A, domain 1"/>
    <property type="match status" value="1"/>
</dbReference>
<feature type="non-terminal residue" evidence="1">
    <location>
        <position position="148"/>
    </location>
</feature>
<organism evidence="1 2">
    <name type="scientific">Rhodotorula toruloides</name>
    <name type="common">Yeast</name>
    <name type="synonym">Rhodosporidium toruloides</name>
    <dbReference type="NCBI Taxonomy" id="5286"/>
    <lineage>
        <taxon>Eukaryota</taxon>
        <taxon>Fungi</taxon>
        <taxon>Dikarya</taxon>
        <taxon>Basidiomycota</taxon>
        <taxon>Pucciniomycotina</taxon>
        <taxon>Microbotryomycetes</taxon>
        <taxon>Sporidiobolales</taxon>
        <taxon>Sporidiobolaceae</taxon>
        <taxon>Rhodotorula</taxon>
    </lineage>
</organism>
<dbReference type="AlphaFoldDB" id="A0A2T0AEU4"/>
<dbReference type="Proteomes" id="UP000239560">
    <property type="component" value="Unassembled WGS sequence"/>
</dbReference>
<evidence type="ECO:0000313" key="1">
    <source>
        <dbReference type="EMBL" id="PRQ76512.1"/>
    </source>
</evidence>
<dbReference type="EMBL" id="LCTV02000002">
    <property type="protein sequence ID" value="PRQ76512.1"/>
    <property type="molecule type" value="Genomic_DNA"/>
</dbReference>
<evidence type="ECO:0000313" key="2">
    <source>
        <dbReference type="Proteomes" id="UP000239560"/>
    </source>
</evidence>
<protein>
    <submittedName>
        <fullName evidence="1">Uncharacterized protein</fullName>
    </submittedName>
</protein>
<dbReference type="PANTHER" id="PTHR24559:SF444">
    <property type="entry name" value="REVERSE TRANSCRIPTASE DOMAIN-CONTAINING PROTEIN"/>
    <property type="match status" value="1"/>
</dbReference>